<keyword evidence="2" id="KW-1185">Reference proteome</keyword>
<accession>A0AAD9RSH1</accession>
<reference evidence="1" key="2">
    <citation type="journal article" date="2023" name="Commun. Biol.">
        <title>Intrasexual cuticular hydrocarbon dimorphism in a wasp sheds light on hydrocarbon biosynthesis genes in Hymenoptera.</title>
        <authorList>
            <person name="Moris V.C."/>
            <person name="Podsiadlowski L."/>
            <person name="Martin S."/>
            <person name="Oeyen J.P."/>
            <person name="Donath A."/>
            <person name="Petersen M."/>
            <person name="Wilbrandt J."/>
            <person name="Misof B."/>
            <person name="Liedtke D."/>
            <person name="Thamm M."/>
            <person name="Scheiner R."/>
            <person name="Schmitt T."/>
            <person name="Niehuis O."/>
        </authorList>
    </citation>
    <scope>NUCLEOTIDE SEQUENCE</scope>
    <source>
        <strain evidence="1">GBR_01_08_01A</strain>
    </source>
</reference>
<protein>
    <submittedName>
        <fullName evidence="1">Uncharacterized protein</fullName>
    </submittedName>
</protein>
<gene>
    <name evidence="1" type="ORF">KPH14_006912</name>
</gene>
<proteinExistence type="predicted"/>
<sequence>MNKSLVEKSRNFYVKTYLQKSITTWKAFVLYKKEKNMFQTKLIEKVSKLYNSNLLHKYFMIWISLHNSTKVFNEQLQMVLHHYNKKVLNRYFLGWVAYYNTKKQNKDVLDRADQQYRQKLLKRCLKQFNLGLGTVVLSGFKNTQHHA</sequence>
<dbReference type="AlphaFoldDB" id="A0AAD9RSH1"/>
<reference evidence="1" key="1">
    <citation type="submission" date="2021-08" db="EMBL/GenBank/DDBJ databases">
        <authorList>
            <person name="Misof B."/>
            <person name="Oliver O."/>
            <person name="Podsiadlowski L."/>
            <person name="Donath A."/>
            <person name="Peters R."/>
            <person name="Mayer C."/>
            <person name="Rust J."/>
            <person name="Gunkel S."/>
            <person name="Lesny P."/>
            <person name="Martin S."/>
            <person name="Oeyen J.P."/>
            <person name="Petersen M."/>
            <person name="Panagiotis P."/>
            <person name="Wilbrandt J."/>
            <person name="Tanja T."/>
        </authorList>
    </citation>
    <scope>NUCLEOTIDE SEQUENCE</scope>
    <source>
        <strain evidence="1">GBR_01_08_01A</strain>
        <tissue evidence="1">Thorax + abdomen</tissue>
    </source>
</reference>
<name>A0AAD9RSH1_9HYME</name>
<dbReference type="Proteomes" id="UP001258017">
    <property type="component" value="Unassembled WGS sequence"/>
</dbReference>
<comment type="caution">
    <text evidence="1">The sequence shown here is derived from an EMBL/GenBank/DDBJ whole genome shotgun (WGS) entry which is preliminary data.</text>
</comment>
<evidence type="ECO:0000313" key="1">
    <source>
        <dbReference type="EMBL" id="KAK2584543.1"/>
    </source>
</evidence>
<evidence type="ECO:0000313" key="2">
    <source>
        <dbReference type="Proteomes" id="UP001258017"/>
    </source>
</evidence>
<dbReference type="EMBL" id="JAIFRP010000026">
    <property type="protein sequence ID" value="KAK2584543.1"/>
    <property type="molecule type" value="Genomic_DNA"/>
</dbReference>
<organism evidence="1 2">
    <name type="scientific">Odynerus spinipes</name>
    <dbReference type="NCBI Taxonomy" id="1348599"/>
    <lineage>
        <taxon>Eukaryota</taxon>
        <taxon>Metazoa</taxon>
        <taxon>Ecdysozoa</taxon>
        <taxon>Arthropoda</taxon>
        <taxon>Hexapoda</taxon>
        <taxon>Insecta</taxon>
        <taxon>Pterygota</taxon>
        <taxon>Neoptera</taxon>
        <taxon>Endopterygota</taxon>
        <taxon>Hymenoptera</taxon>
        <taxon>Apocrita</taxon>
        <taxon>Aculeata</taxon>
        <taxon>Vespoidea</taxon>
        <taxon>Vespidae</taxon>
        <taxon>Eumeninae</taxon>
        <taxon>Odynerus</taxon>
    </lineage>
</organism>